<dbReference type="OrthoDB" id="2155538at2759"/>
<dbReference type="RefSeq" id="XP_001321576.1">
    <property type="nucleotide sequence ID" value="XM_001321541.1"/>
</dbReference>
<dbReference type="VEuPathDB" id="TrichDB:TVAGG3_0876280"/>
<feature type="region of interest" description="Disordered" evidence="1">
    <location>
        <begin position="70"/>
        <end position="112"/>
    </location>
</feature>
<reference evidence="2" key="1">
    <citation type="submission" date="2006-10" db="EMBL/GenBank/DDBJ databases">
        <authorList>
            <person name="Amadeo P."/>
            <person name="Zhao Q."/>
            <person name="Wortman J."/>
            <person name="Fraser-Liggett C."/>
            <person name="Carlton J."/>
        </authorList>
    </citation>
    <scope>NUCLEOTIDE SEQUENCE</scope>
    <source>
        <strain evidence="2">G3</strain>
    </source>
</reference>
<accession>A2ED95</accession>
<proteinExistence type="predicted"/>
<reference evidence="2" key="2">
    <citation type="journal article" date="2007" name="Science">
        <title>Draft genome sequence of the sexually transmitted pathogen Trichomonas vaginalis.</title>
        <authorList>
            <person name="Carlton J.M."/>
            <person name="Hirt R.P."/>
            <person name="Silva J.C."/>
            <person name="Delcher A.L."/>
            <person name="Schatz M."/>
            <person name="Zhao Q."/>
            <person name="Wortman J.R."/>
            <person name="Bidwell S.L."/>
            <person name="Alsmark U.C.M."/>
            <person name="Besteiro S."/>
            <person name="Sicheritz-Ponten T."/>
            <person name="Noel C.J."/>
            <person name="Dacks J.B."/>
            <person name="Foster P.G."/>
            <person name="Simillion C."/>
            <person name="Van de Peer Y."/>
            <person name="Miranda-Saavedra D."/>
            <person name="Barton G.J."/>
            <person name="Westrop G.D."/>
            <person name="Mueller S."/>
            <person name="Dessi D."/>
            <person name="Fiori P.L."/>
            <person name="Ren Q."/>
            <person name="Paulsen I."/>
            <person name="Zhang H."/>
            <person name="Bastida-Corcuera F.D."/>
            <person name="Simoes-Barbosa A."/>
            <person name="Brown M.T."/>
            <person name="Hayes R.D."/>
            <person name="Mukherjee M."/>
            <person name="Okumura C.Y."/>
            <person name="Schneider R."/>
            <person name="Smith A.J."/>
            <person name="Vanacova S."/>
            <person name="Villalvazo M."/>
            <person name="Haas B.J."/>
            <person name="Pertea M."/>
            <person name="Feldblyum T.V."/>
            <person name="Utterback T.R."/>
            <person name="Shu C.L."/>
            <person name="Osoegawa K."/>
            <person name="de Jong P.J."/>
            <person name="Hrdy I."/>
            <person name="Horvathova L."/>
            <person name="Zubacova Z."/>
            <person name="Dolezal P."/>
            <person name="Malik S.B."/>
            <person name="Logsdon J.M. Jr."/>
            <person name="Henze K."/>
            <person name="Gupta A."/>
            <person name="Wang C.C."/>
            <person name="Dunne R.L."/>
            <person name="Upcroft J.A."/>
            <person name="Upcroft P."/>
            <person name="White O."/>
            <person name="Salzberg S.L."/>
            <person name="Tang P."/>
            <person name="Chiu C.-H."/>
            <person name="Lee Y.-S."/>
            <person name="Embley T.M."/>
            <person name="Coombs G.H."/>
            <person name="Mottram J.C."/>
            <person name="Tachezy J."/>
            <person name="Fraser-Liggett C.M."/>
            <person name="Johnson P.J."/>
        </authorList>
    </citation>
    <scope>NUCLEOTIDE SEQUENCE [LARGE SCALE GENOMIC DNA]</scope>
    <source>
        <strain evidence="2">G3</strain>
    </source>
</reference>
<dbReference type="AlphaFoldDB" id="A2ED95"/>
<protein>
    <submittedName>
        <fullName evidence="2">Uncharacterized protein</fullName>
    </submittedName>
</protein>
<dbReference type="VEuPathDB" id="TrichDB:TVAG_417750"/>
<dbReference type="InParanoid" id="A2ED95"/>
<dbReference type="CDD" id="cd22968">
    <property type="entry name" value="DD_EFCAB5"/>
    <property type="match status" value="1"/>
</dbReference>
<dbReference type="Proteomes" id="UP000001542">
    <property type="component" value="Unassembled WGS sequence"/>
</dbReference>
<evidence type="ECO:0000313" key="3">
    <source>
        <dbReference type="Proteomes" id="UP000001542"/>
    </source>
</evidence>
<organism evidence="2 3">
    <name type="scientific">Trichomonas vaginalis (strain ATCC PRA-98 / G3)</name>
    <dbReference type="NCBI Taxonomy" id="412133"/>
    <lineage>
        <taxon>Eukaryota</taxon>
        <taxon>Metamonada</taxon>
        <taxon>Parabasalia</taxon>
        <taxon>Trichomonadida</taxon>
        <taxon>Trichomonadidae</taxon>
        <taxon>Trichomonas</taxon>
    </lineage>
</organism>
<evidence type="ECO:0000256" key="1">
    <source>
        <dbReference type="SAM" id="MobiDB-lite"/>
    </source>
</evidence>
<name>A2ED95_TRIV3</name>
<dbReference type="EMBL" id="DS113359">
    <property type="protein sequence ID" value="EAY09353.1"/>
    <property type="molecule type" value="Genomic_DNA"/>
</dbReference>
<sequence>METTSSSTQPQQRPDVRVYLEEKVFPILTTGLDELLTAVEEREKKIKDGEEVPEINPSFFLARYLMRCAQQKSHSTSTEESAAISTHRSEKSDEEQKEEQPTEENAPEEEAK</sequence>
<feature type="compositionally biased region" description="Acidic residues" evidence="1">
    <location>
        <begin position="92"/>
        <end position="112"/>
    </location>
</feature>
<gene>
    <name evidence="2" type="ORF">TVAG_417750</name>
</gene>
<dbReference type="KEGG" id="tva:4767272"/>
<feature type="compositionally biased region" description="Low complexity" evidence="1">
    <location>
        <begin position="73"/>
        <end position="86"/>
    </location>
</feature>
<keyword evidence="3" id="KW-1185">Reference proteome</keyword>
<evidence type="ECO:0000313" key="2">
    <source>
        <dbReference type="EMBL" id="EAY09353.1"/>
    </source>
</evidence>
<dbReference type="Gene3D" id="1.20.890.10">
    <property type="entry name" value="cAMP-dependent protein kinase regulatory subunit, dimerization-anchoring domain"/>
    <property type="match status" value="1"/>
</dbReference>